<gene>
    <name evidence="3" type="ORF">CIK66_16835</name>
</gene>
<evidence type="ECO:0000313" key="3">
    <source>
        <dbReference type="EMBL" id="PCC37911.1"/>
    </source>
</evidence>
<organism evidence="3 4">
    <name type="scientific">Brachybacterium alimentarium</name>
    <dbReference type="NCBI Taxonomy" id="47845"/>
    <lineage>
        <taxon>Bacteria</taxon>
        <taxon>Bacillati</taxon>
        <taxon>Actinomycetota</taxon>
        <taxon>Actinomycetes</taxon>
        <taxon>Micrococcales</taxon>
        <taxon>Dermabacteraceae</taxon>
        <taxon>Brachybacterium</taxon>
    </lineage>
</organism>
<dbReference type="GO" id="GO:0004493">
    <property type="term" value="F:methylmalonyl-CoA epimerase activity"/>
    <property type="evidence" value="ECO:0007669"/>
    <property type="project" value="TreeGrafter"/>
</dbReference>
<dbReference type="PANTHER" id="PTHR43048:SF5">
    <property type="entry name" value="BLR5325 PROTEIN"/>
    <property type="match status" value="1"/>
</dbReference>
<dbReference type="SUPFAM" id="SSF54593">
    <property type="entry name" value="Glyoxalase/Bleomycin resistance protein/Dihydroxybiphenyl dioxygenase"/>
    <property type="match status" value="1"/>
</dbReference>
<dbReference type="CDD" id="cd08353">
    <property type="entry name" value="VOC_like"/>
    <property type="match status" value="1"/>
</dbReference>
<dbReference type="GO" id="GO:0046491">
    <property type="term" value="P:L-methylmalonyl-CoA metabolic process"/>
    <property type="evidence" value="ECO:0007669"/>
    <property type="project" value="TreeGrafter"/>
</dbReference>
<feature type="domain" description="VOC" evidence="2">
    <location>
        <begin position="5"/>
        <end position="144"/>
    </location>
</feature>
<dbReference type="EMBL" id="NRGR01000032">
    <property type="protein sequence ID" value="PCC37911.1"/>
    <property type="molecule type" value="Genomic_DNA"/>
</dbReference>
<evidence type="ECO:0000259" key="2">
    <source>
        <dbReference type="PROSITE" id="PS51819"/>
    </source>
</evidence>
<evidence type="ECO:0000313" key="4">
    <source>
        <dbReference type="Proteomes" id="UP000218598"/>
    </source>
</evidence>
<proteinExistence type="predicted"/>
<dbReference type="Gene3D" id="3.10.180.10">
    <property type="entry name" value="2,3-Dihydroxybiphenyl 1,2-Dioxygenase, domain 1"/>
    <property type="match status" value="1"/>
</dbReference>
<reference evidence="3 4" key="1">
    <citation type="journal article" date="2017" name="Elife">
        <title>Extensive horizontal gene transfer in cheese-associated bacteria.</title>
        <authorList>
            <person name="Bonham K.S."/>
            <person name="Wolfe B.E."/>
            <person name="Dutton R.J."/>
        </authorList>
    </citation>
    <scope>NUCLEOTIDE SEQUENCE [LARGE SCALE GENOMIC DNA]</scope>
    <source>
        <strain evidence="3 4">341_9</strain>
    </source>
</reference>
<name>A0A2A3YF99_9MICO</name>
<dbReference type="Proteomes" id="UP000218598">
    <property type="component" value="Unassembled WGS sequence"/>
</dbReference>
<dbReference type="AlphaFoldDB" id="A0A2A3YF99"/>
<keyword evidence="4" id="KW-1185">Reference proteome</keyword>
<dbReference type="InterPro" id="IPR029068">
    <property type="entry name" value="Glyas_Bleomycin-R_OHBP_Dase"/>
</dbReference>
<dbReference type="Pfam" id="PF13669">
    <property type="entry name" value="Glyoxalase_4"/>
    <property type="match status" value="1"/>
</dbReference>
<protein>
    <submittedName>
        <fullName evidence="3">Glyoxalase</fullName>
    </submittedName>
</protein>
<dbReference type="InterPro" id="IPR037523">
    <property type="entry name" value="VOC_core"/>
</dbReference>
<accession>A0A2A3YF99</accession>
<evidence type="ECO:0000256" key="1">
    <source>
        <dbReference type="ARBA" id="ARBA00022723"/>
    </source>
</evidence>
<dbReference type="PANTHER" id="PTHR43048">
    <property type="entry name" value="METHYLMALONYL-COA EPIMERASE"/>
    <property type="match status" value="1"/>
</dbReference>
<keyword evidence="1" id="KW-0479">Metal-binding</keyword>
<sequence>MGIRRMDHVGIIVEDLDAMARFFTALGMELEGRTEVSGRWAERVTGLPGMRTEIAMLAMPDGTGRIELSQFASPAAVGVERPKDEPHGLGYRSVMFEVEDVEESVAQLLPHGAELIGEVVEYEQAYRLCYLRGPEGIIVALAEPLG</sequence>
<comment type="caution">
    <text evidence="3">The sequence shown here is derived from an EMBL/GenBank/DDBJ whole genome shotgun (WGS) entry which is preliminary data.</text>
</comment>
<dbReference type="OrthoDB" id="7187210at2"/>
<dbReference type="GO" id="GO:0046872">
    <property type="term" value="F:metal ion binding"/>
    <property type="evidence" value="ECO:0007669"/>
    <property type="project" value="UniProtKB-KW"/>
</dbReference>
<dbReference type="InterPro" id="IPR051785">
    <property type="entry name" value="MMCE/EMCE_epimerase"/>
</dbReference>
<dbReference type="PROSITE" id="PS51819">
    <property type="entry name" value="VOC"/>
    <property type="match status" value="1"/>
</dbReference>
<dbReference type="RefSeq" id="WP_096197811.1">
    <property type="nucleotide sequence ID" value="NZ_JBQQJY010000042.1"/>
</dbReference>